<evidence type="ECO:0000313" key="2">
    <source>
        <dbReference type="EMBL" id="MDQ0931759.1"/>
    </source>
</evidence>
<keyword evidence="3" id="KW-1185">Reference proteome</keyword>
<dbReference type="InterPro" id="IPR013901">
    <property type="entry name" value="Anthrone_oxy"/>
</dbReference>
<protein>
    <submittedName>
        <fullName evidence="2">Membrane protein</fullName>
    </submittedName>
</protein>
<organism evidence="2 3">
    <name type="scientific">Streptomyces turgidiscabies</name>
    <dbReference type="NCBI Taxonomy" id="85558"/>
    <lineage>
        <taxon>Bacteria</taxon>
        <taxon>Bacillati</taxon>
        <taxon>Actinomycetota</taxon>
        <taxon>Actinomycetes</taxon>
        <taxon>Kitasatosporales</taxon>
        <taxon>Streptomycetaceae</taxon>
        <taxon>Streptomyces</taxon>
    </lineage>
</organism>
<evidence type="ECO:0000313" key="3">
    <source>
        <dbReference type="Proteomes" id="UP001223072"/>
    </source>
</evidence>
<gene>
    <name evidence="2" type="ORF">QFZ49_001666</name>
</gene>
<name>A0ABU0RID8_9ACTN</name>
<dbReference type="EMBL" id="JAUSZS010000002">
    <property type="protein sequence ID" value="MDQ0931759.1"/>
    <property type="molecule type" value="Genomic_DNA"/>
</dbReference>
<keyword evidence="1" id="KW-1133">Transmembrane helix</keyword>
<dbReference type="Proteomes" id="UP001223072">
    <property type="component" value="Unassembled WGS sequence"/>
</dbReference>
<feature type="transmembrane region" description="Helical" evidence="1">
    <location>
        <begin position="12"/>
        <end position="45"/>
    </location>
</feature>
<feature type="transmembrane region" description="Helical" evidence="1">
    <location>
        <begin position="94"/>
        <end position="114"/>
    </location>
</feature>
<comment type="caution">
    <text evidence="2">The sequence shown here is derived from an EMBL/GenBank/DDBJ whole genome shotgun (WGS) entry which is preliminary data.</text>
</comment>
<reference evidence="2 3" key="1">
    <citation type="submission" date="2023-07" db="EMBL/GenBank/DDBJ databases">
        <title>Comparative genomics of wheat-associated soil bacteria to identify genetic determinants of phenazine resistance.</title>
        <authorList>
            <person name="Mouncey N."/>
        </authorList>
    </citation>
    <scope>NUCLEOTIDE SEQUENCE [LARGE SCALE GENOMIC DNA]</scope>
    <source>
        <strain evidence="2 3">W2I16</strain>
    </source>
</reference>
<keyword evidence="1" id="KW-0472">Membrane</keyword>
<feature type="transmembrane region" description="Helical" evidence="1">
    <location>
        <begin position="66"/>
        <end position="88"/>
    </location>
</feature>
<accession>A0ABU0RID8</accession>
<keyword evidence="1" id="KW-0812">Transmembrane</keyword>
<dbReference type="Pfam" id="PF08592">
    <property type="entry name" value="Anthrone_oxy"/>
    <property type="match status" value="1"/>
</dbReference>
<proteinExistence type="predicted"/>
<sequence>MIERGVGVIDGAYFVLVVLGVLGTGVVAGVFCGFSTFVMRGLAALPPAQGVAAMRAINITALHPPFMLVFIGSAALCLVIAVVTLVVWPDEGAVKLLVGSALYLFGSFGLTLGADVPRNDALLKLEPGTAEADAYWPVYVREWTLWNHIRTAASAAASVLYVLAVA</sequence>
<evidence type="ECO:0000256" key="1">
    <source>
        <dbReference type="SAM" id="Phobius"/>
    </source>
</evidence>